<dbReference type="AlphaFoldDB" id="G5IZN0"/>
<feature type="transmembrane region" description="Helical" evidence="1">
    <location>
        <begin position="126"/>
        <end position="147"/>
    </location>
</feature>
<evidence type="ECO:0000313" key="3">
    <source>
        <dbReference type="Proteomes" id="UP000003477"/>
    </source>
</evidence>
<feature type="transmembrane region" description="Helical" evidence="1">
    <location>
        <begin position="37"/>
        <end position="54"/>
    </location>
</feature>
<name>G5IZN0_CROWT</name>
<evidence type="ECO:0000313" key="2">
    <source>
        <dbReference type="EMBL" id="EHJ14598.1"/>
    </source>
</evidence>
<dbReference type="EMBL" id="AESD01000120">
    <property type="protein sequence ID" value="EHJ14598.1"/>
    <property type="molecule type" value="Genomic_DNA"/>
</dbReference>
<dbReference type="PATRIC" id="fig|423471.3.peg.658"/>
<dbReference type="Proteomes" id="UP000003477">
    <property type="component" value="Unassembled WGS sequence"/>
</dbReference>
<proteinExistence type="predicted"/>
<feature type="transmembrane region" description="Helical" evidence="1">
    <location>
        <begin position="98"/>
        <end position="120"/>
    </location>
</feature>
<dbReference type="GeneID" id="88764618"/>
<reference evidence="2 3" key="1">
    <citation type="journal article" date="2011" name="Front. Microbiol.">
        <title>Two Strains of Crocosphaera watsonii with Highly Conserved Genomes are Distinguished by Strain-Specific Features.</title>
        <authorList>
            <person name="Bench S.R."/>
            <person name="Ilikchyan I.N."/>
            <person name="Tripp H.J."/>
            <person name="Zehr J.P."/>
        </authorList>
    </citation>
    <scope>NUCLEOTIDE SEQUENCE [LARGE SCALE GENOMIC DNA]</scope>
    <source>
        <strain evidence="2 3">WH 0003</strain>
    </source>
</reference>
<gene>
    <name evidence="2" type="ORF">CWATWH0003_0721</name>
</gene>
<keyword evidence="1" id="KW-0812">Transmembrane</keyword>
<keyword evidence="1" id="KW-1133">Transmembrane helix</keyword>
<accession>G5IZN0</accession>
<protein>
    <submittedName>
        <fullName evidence="2">Uncharacterized protein</fullName>
    </submittedName>
</protein>
<organism evidence="2 3">
    <name type="scientific">Crocosphaera watsonii WH 0003</name>
    <dbReference type="NCBI Taxonomy" id="423471"/>
    <lineage>
        <taxon>Bacteria</taxon>
        <taxon>Bacillati</taxon>
        <taxon>Cyanobacteriota</taxon>
        <taxon>Cyanophyceae</taxon>
        <taxon>Oscillatoriophycideae</taxon>
        <taxon>Chroococcales</taxon>
        <taxon>Aphanothecaceae</taxon>
        <taxon>Crocosphaera</taxon>
    </lineage>
</organism>
<sequence>MQVSLRSQPLFEQLSNLSWSQLRYGIRYVLNHKKRRKLLLCLSGSMGTTLMLAWDPKLVAATLTGMGLMGVVYWVQTDKCQSYWLYCYDFSQTFQGKLAIAVISGGFGAIGSYIALDIWSNAQNRWLATGLILQGLGTFVTLGLLSWQLFNIPRKKQENQYQEWVSQLTDVNVLKRLIAVENLFNLIEKKQLTPIQAKQIRGYFRLMLNQETEVIVSQVVLQCCQLLNNPRHF</sequence>
<dbReference type="RefSeq" id="WP_007303758.1">
    <property type="nucleotide sequence ID" value="NZ_AESD01000120.1"/>
</dbReference>
<feature type="transmembrane region" description="Helical" evidence="1">
    <location>
        <begin position="60"/>
        <end position="77"/>
    </location>
</feature>
<keyword evidence="1" id="KW-0472">Membrane</keyword>
<comment type="caution">
    <text evidence="2">The sequence shown here is derived from an EMBL/GenBank/DDBJ whole genome shotgun (WGS) entry which is preliminary data.</text>
</comment>
<evidence type="ECO:0000256" key="1">
    <source>
        <dbReference type="SAM" id="Phobius"/>
    </source>
</evidence>